<evidence type="ECO:0000259" key="2">
    <source>
        <dbReference type="Pfam" id="PF07727"/>
    </source>
</evidence>
<evidence type="ECO:0000313" key="4">
    <source>
        <dbReference type="Proteomes" id="UP000821866"/>
    </source>
</evidence>
<reference evidence="3" key="2">
    <citation type="submission" date="2021-09" db="EMBL/GenBank/DDBJ databases">
        <authorList>
            <person name="Jia N."/>
            <person name="Wang J."/>
            <person name="Shi W."/>
            <person name="Du L."/>
            <person name="Sun Y."/>
            <person name="Zhan W."/>
            <person name="Jiang J."/>
            <person name="Wang Q."/>
            <person name="Zhang B."/>
            <person name="Ji P."/>
            <person name="Sakyi L.B."/>
            <person name="Cui X."/>
            <person name="Yuan T."/>
            <person name="Jiang B."/>
            <person name="Yang W."/>
            <person name="Lam T.T.-Y."/>
            <person name="Chang Q."/>
            <person name="Ding S."/>
            <person name="Wang X."/>
            <person name="Zhu J."/>
            <person name="Ruan X."/>
            <person name="Zhao L."/>
            <person name="Wei J."/>
            <person name="Que T."/>
            <person name="Du C."/>
            <person name="Cheng J."/>
            <person name="Dai P."/>
            <person name="Han X."/>
            <person name="Huang E."/>
            <person name="Gao Y."/>
            <person name="Liu J."/>
            <person name="Shao H."/>
            <person name="Ye R."/>
            <person name="Li L."/>
            <person name="Wei W."/>
            <person name="Wang X."/>
            <person name="Wang C."/>
            <person name="Huo Q."/>
            <person name="Li W."/>
            <person name="Guo W."/>
            <person name="Chen H."/>
            <person name="Chen S."/>
            <person name="Zhou L."/>
            <person name="Zhou L."/>
            <person name="Ni X."/>
            <person name="Tian J."/>
            <person name="Zhou Y."/>
            <person name="Sheng Y."/>
            <person name="Liu T."/>
            <person name="Pan Y."/>
            <person name="Xia L."/>
            <person name="Li J."/>
            <person name="Zhao F."/>
            <person name="Cao W."/>
        </authorList>
    </citation>
    <scope>NUCLEOTIDE SEQUENCE</scope>
    <source>
        <strain evidence="3">Rmic-2018</strain>
        <tissue evidence="3">Larvae</tissue>
    </source>
</reference>
<dbReference type="AlphaFoldDB" id="A0A9J6EMX0"/>
<evidence type="ECO:0000313" key="3">
    <source>
        <dbReference type="EMBL" id="KAH8035591.1"/>
    </source>
</evidence>
<organism evidence="3 4">
    <name type="scientific">Rhipicephalus microplus</name>
    <name type="common">Cattle tick</name>
    <name type="synonym">Boophilus microplus</name>
    <dbReference type="NCBI Taxonomy" id="6941"/>
    <lineage>
        <taxon>Eukaryota</taxon>
        <taxon>Metazoa</taxon>
        <taxon>Ecdysozoa</taxon>
        <taxon>Arthropoda</taxon>
        <taxon>Chelicerata</taxon>
        <taxon>Arachnida</taxon>
        <taxon>Acari</taxon>
        <taxon>Parasitiformes</taxon>
        <taxon>Ixodida</taxon>
        <taxon>Ixodoidea</taxon>
        <taxon>Ixodidae</taxon>
        <taxon>Rhipicephalinae</taxon>
        <taxon>Rhipicephalus</taxon>
        <taxon>Boophilus</taxon>
    </lineage>
</organism>
<keyword evidence="4" id="KW-1185">Reference proteome</keyword>
<comment type="caution">
    <text evidence="3">The sequence shown here is derived from an EMBL/GenBank/DDBJ whole genome shotgun (WGS) entry which is preliminary data.</text>
</comment>
<proteinExistence type="predicted"/>
<dbReference type="EMBL" id="JABSTU010000003">
    <property type="protein sequence ID" value="KAH8035591.1"/>
    <property type="molecule type" value="Genomic_DNA"/>
</dbReference>
<feature type="region of interest" description="Disordered" evidence="1">
    <location>
        <begin position="92"/>
        <end position="118"/>
    </location>
</feature>
<dbReference type="Pfam" id="PF07727">
    <property type="entry name" value="RVT_2"/>
    <property type="match status" value="1"/>
</dbReference>
<dbReference type="Proteomes" id="UP000821866">
    <property type="component" value="Chromosome 11"/>
</dbReference>
<sequence length="143" mass="16017">MTRSKANPCIYTSKKNLILGVYVDDWLMIAEDKTKIVNFKTRSGEKFDARDSNEARHILSILLKKNRDGGLTLHPTAYAEDVRETFGIADAKTAPSPLDPGCKYQRNDNSPAREDHQRKYRKSTGALLYLIGGTRPDLAFAAT</sequence>
<accession>A0A9J6EMX0</accession>
<reference evidence="3" key="1">
    <citation type="journal article" date="2020" name="Cell">
        <title>Large-Scale Comparative Analyses of Tick Genomes Elucidate Their Genetic Diversity and Vector Capacities.</title>
        <authorList>
            <consortium name="Tick Genome and Microbiome Consortium (TIGMIC)"/>
            <person name="Jia N."/>
            <person name="Wang J."/>
            <person name="Shi W."/>
            <person name="Du L."/>
            <person name="Sun Y."/>
            <person name="Zhan W."/>
            <person name="Jiang J.F."/>
            <person name="Wang Q."/>
            <person name="Zhang B."/>
            <person name="Ji P."/>
            <person name="Bell-Sakyi L."/>
            <person name="Cui X.M."/>
            <person name="Yuan T.T."/>
            <person name="Jiang B.G."/>
            <person name="Yang W.F."/>
            <person name="Lam T.T."/>
            <person name="Chang Q.C."/>
            <person name="Ding S.J."/>
            <person name="Wang X.J."/>
            <person name="Zhu J.G."/>
            <person name="Ruan X.D."/>
            <person name="Zhao L."/>
            <person name="Wei J.T."/>
            <person name="Ye R.Z."/>
            <person name="Que T.C."/>
            <person name="Du C.H."/>
            <person name="Zhou Y.H."/>
            <person name="Cheng J.X."/>
            <person name="Dai P.F."/>
            <person name="Guo W.B."/>
            <person name="Han X.H."/>
            <person name="Huang E.J."/>
            <person name="Li L.F."/>
            <person name="Wei W."/>
            <person name="Gao Y.C."/>
            <person name="Liu J.Z."/>
            <person name="Shao H.Z."/>
            <person name="Wang X."/>
            <person name="Wang C.C."/>
            <person name="Yang T.C."/>
            <person name="Huo Q.B."/>
            <person name="Li W."/>
            <person name="Chen H.Y."/>
            <person name="Chen S.E."/>
            <person name="Zhou L.G."/>
            <person name="Ni X.B."/>
            <person name="Tian J.H."/>
            <person name="Sheng Y."/>
            <person name="Liu T."/>
            <person name="Pan Y.S."/>
            <person name="Xia L.Y."/>
            <person name="Li J."/>
            <person name="Zhao F."/>
            <person name="Cao W.C."/>
        </authorList>
    </citation>
    <scope>NUCLEOTIDE SEQUENCE</scope>
    <source>
        <strain evidence="3">Rmic-2018</strain>
    </source>
</reference>
<feature type="domain" description="Reverse transcriptase Ty1/copia-type" evidence="2">
    <location>
        <begin position="11"/>
        <end position="98"/>
    </location>
</feature>
<dbReference type="InterPro" id="IPR013103">
    <property type="entry name" value="RVT_2"/>
</dbReference>
<name>A0A9J6EMX0_RHIMP</name>
<gene>
    <name evidence="3" type="ORF">HPB51_007774</name>
</gene>
<protein>
    <recommendedName>
        <fullName evidence="2">Reverse transcriptase Ty1/copia-type domain-containing protein</fullName>
    </recommendedName>
</protein>
<evidence type="ECO:0000256" key="1">
    <source>
        <dbReference type="SAM" id="MobiDB-lite"/>
    </source>
</evidence>